<feature type="domain" description="Rhodanese" evidence="5">
    <location>
        <begin position="29"/>
        <end position="146"/>
    </location>
</feature>
<dbReference type="GO" id="GO:0004792">
    <property type="term" value="F:thiosulfate-cyanide sulfurtransferase activity"/>
    <property type="evidence" value="ECO:0007669"/>
    <property type="project" value="InterPro"/>
</dbReference>
<keyword evidence="2" id="KW-0677">Repeat</keyword>
<reference evidence="6" key="2">
    <citation type="submission" date="2020-11" db="EMBL/GenBank/DDBJ databases">
        <authorList>
            <person name="Cecchin M."/>
            <person name="Marcolungo L."/>
            <person name="Rossato M."/>
            <person name="Girolomoni L."/>
            <person name="Cosentino E."/>
            <person name="Cuine S."/>
            <person name="Li-Beisson Y."/>
            <person name="Delledonne M."/>
            <person name="Ballottari M."/>
        </authorList>
    </citation>
    <scope>NUCLEOTIDE SEQUENCE</scope>
    <source>
        <strain evidence="6">211/11P</strain>
        <tissue evidence="6">Whole cell</tissue>
    </source>
</reference>
<dbReference type="OrthoDB" id="270167at2759"/>
<name>A0A9D4TPZ1_CHLVU</name>
<reference evidence="6" key="1">
    <citation type="journal article" date="2019" name="Plant J.">
        <title>Chlorella vulgaris genome assembly and annotation reveals the molecular basis for metabolic acclimation to high light conditions.</title>
        <authorList>
            <person name="Cecchin M."/>
            <person name="Marcolungo L."/>
            <person name="Rossato M."/>
            <person name="Girolomoni L."/>
            <person name="Cosentino E."/>
            <person name="Cuine S."/>
            <person name="Li-Beisson Y."/>
            <person name="Delledonne M."/>
            <person name="Ballottari M."/>
        </authorList>
    </citation>
    <scope>NUCLEOTIDE SEQUENCE</scope>
    <source>
        <strain evidence="6">211/11P</strain>
    </source>
</reference>
<dbReference type="InterPro" id="IPR001763">
    <property type="entry name" value="Rhodanese-like_dom"/>
</dbReference>
<keyword evidence="1 3" id="KW-0808">Transferase</keyword>
<dbReference type="InterPro" id="IPR045078">
    <property type="entry name" value="TST/MPST-like"/>
</dbReference>
<organism evidence="6 7">
    <name type="scientific">Chlorella vulgaris</name>
    <name type="common">Green alga</name>
    <dbReference type="NCBI Taxonomy" id="3077"/>
    <lineage>
        <taxon>Eukaryota</taxon>
        <taxon>Viridiplantae</taxon>
        <taxon>Chlorophyta</taxon>
        <taxon>core chlorophytes</taxon>
        <taxon>Trebouxiophyceae</taxon>
        <taxon>Chlorellales</taxon>
        <taxon>Chlorellaceae</taxon>
        <taxon>Chlorella clade</taxon>
        <taxon>Chlorella</taxon>
    </lineage>
</organism>
<dbReference type="EMBL" id="SIDB01000007">
    <property type="protein sequence ID" value="KAI3430594.1"/>
    <property type="molecule type" value="Genomic_DNA"/>
</dbReference>
<evidence type="ECO:0000256" key="2">
    <source>
        <dbReference type="ARBA" id="ARBA00022737"/>
    </source>
</evidence>
<dbReference type="SUPFAM" id="SSF52821">
    <property type="entry name" value="Rhodanese/Cell cycle control phosphatase"/>
    <property type="match status" value="2"/>
</dbReference>
<dbReference type="CDD" id="cd01448">
    <property type="entry name" value="TST_Repeat_1"/>
    <property type="match status" value="1"/>
</dbReference>
<dbReference type="Proteomes" id="UP001055712">
    <property type="component" value="Unassembled WGS sequence"/>
</dbReference>
<evidence type="ECO:0000313" key="6">
    <source>
        <dbReference type="EMBL" id="KAI3430594.1"/>
    </source>
</evidence>
<feature type="compositionally biased region" description="Basic and acidic residues" evidence="4">
    <location>
        <begin position="197"/>
        <end position="211"/>
    </location>
</feature>
<dbReference type="InterPro" id="IPR036873">
    <property type="entry name" value="Rhodanese-like_dom_sf"/>
</dbReference>
<dbReference type="FunFam" id="3.40.250.10:FF:000001">
    <property type="entry name" value="Sulfurtransferase"/>
    <property type="match status" value="1"/>
</dbReference>
<gene>
    <name evidence="6" type="ORF">D9Q98_005187</name>
</gene>
<dbReference type="InterPro" id="IPR001307">
    <property type="entry name" value="Thiosulphate_STrfase_CS"/>
</dbReference>
<dbReference type="PROSITE" id="PS50206">
    <property type="entry name" value="RHODANESE_3"/>
    <property type="match status" value="2"/>
</dbReference>
<dbReference type="SMART" id="SM00450">
    <property type="entry name" value="RHOD"/>
    <property type="match status" value="2"/>
</dbReference>
<dbReference type="PANTHER" id="PTHR11364:SF27">
    <property type="entry name" value="SULFURTRANSFERASE"/>
    <property type="match status" value="1"/>
</dbReference>
<feature type="domain" description="Rhodanese" evidence="5">
    <location>
        <begin position="190"/>
        <end position="304"/>
    </location>
</feature>
<dbReference type="AlphaFoldDB" id="A0A9D4TPZ1"/>
<evidence type="ECO:0000256" key="1">
    <source>
        <dbReference type="ARBA" id="ARBA00022679"/>
    </source>
</evidence>
<sequence length="315" mass="32739">MSGTAVAAASAAGAGPFPTLVSPEWLMVNLGSVKLLDASWALPNAGRDVVAEHMAERIPTARFFDVERIADPESQLPHMLPSEAQFAAAADALGISGEDAVVVYDSAGLFSAPRAWWTWHVFGHPKVAVLDGGLPAWKAAGGEVDTSPVDQAALHAPAEALRNPPAATRYKACLDAAQVRSWQQVLDNVSSRAEQVADARPEARWRGEAPEPRPGLKLGHIPGSRSLPFASLLLDGRMKPREELAAAFEAAGVDLSQPLVCSCGTGTTACILALAAQQVQPGTQVAIYDGSWSEWGQLPGVPVATGSGGGGDGDS</sequence>
<feature type="region of interest" description="Disordered" evidence="4">
    <location>
        <begin position="197"/>
        <end position="220"/>
    </location>
</feature>
<dbReference type="Gene3D" id="3.40.250.10">
    <property type="entry name" value="Rhodanese-like domain"/>
    <property type="match status" value="2"/>
</dbReference>
<evidence type="ECO:0000256" key="3">
    <source>
        <dbReference type="RuleBase" id="RU000507"/>
    </source>
</evidence>
<dbReference type="GO" id="GO:0005739">
    <property type="term" value="C:mitochondrion"/>
    <property type="evidence" value="ECO:0007669"/>
    <property type="project" value="TreeGrafter"/>
</dbReference>
<accession>A0A9D4TPZ1</accession>
<evidence type="ECO:0000256" key="4">
    <source>
        <dbReference type="SAM" id="MobiDB-lite"/>
    </source>
</evidence>
<dbReference type="CDD" id="cd01449">
    <property type="entry name" value="TST_Repeat_2"/>
    <property type="match status" value="1"/>
</dbReference>
<proteinExistence type="predicted"/>
<evidence type="ECO:0000259" key="5">
    <source>
        <dbReference type="PROSITE" id="PS50206"/>
    </source>
</evidence>
<comment type="caution">
    <text evidence="6">The sequence shown here is derived from an EMBL/GenBank/DDBJ whole genome shotgun (WGS) entry which is preliminary data.</text>
</comment>
<protein>
    <recommendedName>
        <fullName evidence="3">Sulfurtransferase</fullName>
    </recommendedName>
</protein>
<evidence type="ECO:0000313" key="7">
    <source>
        <dbReference type="Proteomes" id="UP001055712"/>
    </source>
</evidence>
<dbReference type="PROSITE" id="PS00683">
    <property type="entry name" value="RHODANESE_2"/>
    <property type="match status" value="1"/>
</dbReference>
<dbReference type="Pfam" id="PF00581">
    <property type="entry name" value="Rhodanese"/>
    <property type="match status" value="2"/>
</dbReference>
<keyword evidence="7" id="KW-1185">Reference proteome</keyword>
<dbReference type="PANTHER" id="PTHR11364">
    <property type="entry name" value="THIOSULFATE SULFERTANSFERASE"/>
    <property type="match status" value="1"/>
</dbReference>